<dbReference type="CDD" id="cd13128">
    <property type="entry name" value="MATE_Wzx_like"/>
    <property type="match status" value="1"/>
</dbReference>
<proteinExistence type="predicted"/>
<dbReference type="STRING" id="1123237.Salmuc_00571"/>
<dbReference type="eggNOG" id="COG2244">
    <property type="taxonomic scope" value="Bacteria"/>
</dbReference>
<feature type="transmembrane region" description="Helical" evidence="5">
    <location>
        <begin position="266"/>
        <end position="283"/>
    </location>
</feature>
<keyword evidence="3 5" id="KW-1133">Transmembrane helix</keyword>
<keyword evidence="7" id="KW-1185">Reference proteome</keyword>
<sequence>MKLRMPTVSDVRARLLKSAGWLLARQVVNMFNSLVLGVVLARHLGPDGFGVLNYAVSLVVMMLPITTLGLRNLSLREYASRPDDAPRILGTIAAMRFMGTLVAIGAMLFIAIRFPAEHDNIALLCLFLGIALLFQVFDTIKEQFIASQKPRIFVMVEVCVLACFSLLKVGLVLADMPVDAFIIANGFETIGQGCASGLAYYLKAGTPPRMQVDRVLMRRYARNALPLLLGSISTVIYLKIDIVFLSNMVGKEATGLYAVAARMSEAWYILPSTLAMAAFPRMVELRGEDPVHYRRRMQEAMDLFAAFGTCVAATSIFWAAPVIWLLFGDAYAGAVSLLQIQVWVGVVFATRQLIDKQLLADGLFWGSAIINLTGAVANVACNLVLIPIYGAEGAAYATLISYTLAPLLLAPVVPAIRPVAKMQLRAIFWPRRAVQFASRQYLAWSRS</sequence>
<evidence type="ECO:0000313" key="7">
    <source>
        <dbReference type="Proteomes" id="UP000015347"/>
    </source>
</evidence>
<dbReference type="RefSeq" id="WP_020041124.1">
    <property type="nucleotide sequence ID" value="NZ_KE557273.1"/>
</dbReference>
<protein>
    <submittedName>
        <fullName evidence="6">Polysaccharide biosynthesis protein</fullName>
    </submittedName>
</protein>
<evidence type="ECO:0000256" key="4">
    <source>
        <dbReference type="ARBA" id="ARBA00023136"/>
    </source>
</evidence>
<name>S9SFB6_9RHOB</name>
<comment type="caution">
    <text evidence="6">The sequence shown here is derived from an EMBL/GenBank/DDBJ whole genome shotgun (WGS) entry which is preliminary data.</text>
</comment>
<gene>
    <name evidence="6" type="ORF">Salmuc_00571</name>
</gene>
<feature type="transmembrane region" description="Helical" evidence="5">
    <location>
        <begin position="94"/>
        <end position="115"/>
    </location>
</feature>
<dbReference type="PANTHER" id="PTHR43424">
    <property type="entry name" value="LOCUS PUTATIVE PROTEIN 1-RELATED"/>
    <property type="match status" value="1"/>
</dbReference>
<comment type="subcellular location">
    <subcellularLocation>
        <location evidence="1">Membrane</location>
        <topology evidence="1">Multi-pass membrane protein</topology>
    </subcellularLocation>
</comment>
<accession>S9SFB6</accession>
<keyword evidence="2 5" id="KW-0812">Transmembrane</keyword>
<dbReference type="Proteomes" id="UP000015347">
    <property type="component" value="Unassembled WGS sequence"/>
</dbReference>
<evidence type="ECO:0000256" key="5">
    <source>
        <dbReference type="SAM" id="Phobius"/>
    </source>
</evidence>
<evidence type="ECO:0000256" key="2">
    <source>
        <dbReference type="ARBA" id="ARBA00022692"/>
    </source>
</evidence>
<reference evidence="7" key="1">
    <citation type="journal article" date="2014" name="Stand. Genomic Sci.">
        <title>Genome sequence of the exopolysaccharide-producing Salipiger mucosus type strain (DSM 16094(T)), a moderately halophilic member of the Roseobacter clade.</title>
        <authorList>
            <person name="Riedel T."/>
            <person name="Spring S."/>
            <person name="Fiebig A."/>
            <person name="Petersen J."/>
            <person name="Kyrpides N.C."/>
            <person name="Goker M."/>
            <person name="Klenk H.P."/>
        </authorList>
    </citation>
    <scope>NUCLEOTIDE SEQUENCE [LARGE SCALE GENOMIC DNA]</scope>
    <source>
        <strain evidence="7">DSM 16094</strain>
    </source>
</reference>
<feature type="transmembrane region" description="Helical" evidence="5">
    <location>
        <begin position="395"/>
        <end position="416"/>
    </location>
</feature>
<keyword evidence="4 5" id="KW-0472">Membrane</keyword>
<dbReference type="HOGENOM" id="CLU_022017_6_3_5"/>
<dbReference type="GO" id="GO:0016020">
    <property type="term" value="C:membrane"/>
    <property type="evidence" value="ECO:0007669"/>
    <property type="project" value="UniProtKB-SubCell"/>
</dbReference>
<dbReference type="Pfam" id="PF01943">
    <property type="entry name" value="Polysacc_synt"/>
    <property type="match status" value="1"/>
</dbReference>
<feature type="transmembrane region" description="Helical" evidence="5">
    <location>
        <begin position="303"/>
        <end position="324"/>
    </location>
</feature>
<feature type="transmembrane region" description="Helical" evidence="5">
    <location>
        <begin position="223"/>
        <end position="246"/>
    </location>
</feature>
<feature type="transmembrane region" description="Helical" evidence="5">
    <location>
        <begin position="180"/>
        <end position="202"/>
    </location>
</feature>
<evidence type="ECO:0000256" key="3">
    <source>
        <dbReference type="ARBA" id="ARBA00022989"/>
    </source>
</evidence>
<dbReference type="InterPro" id="IPR002797">
    <property type="entry name" value="Polysacc_synth"/>
</dbReference>
<dbReference type="AlphaFoldDB" id="S9SFB6"/>
<feature type="transmembrane region" description="Helical" evidence="5">
    <location>
        <begin position="121"/>
        <end position="140"/>
    </location>
</feature>
<evidence type="ECO:0000256" key="1">
    <source>
        <dbReference type="ARBA" id="ARBA00004141"/>
    </source>
</evidence>
<organism evidence="6 7">
    <name type="scientific">Salipiger mucosus DSM 16094</name>
    <dbReference type="NCBI Taxonomy" id="1123237"/>
    <lineage>
        <taxon>Bacteria</taxon>
        <taxon>Pseudomonadati</taxon>
        <taxon>Pseudomonadota</taxon>
        <taxon>Alphaproteobacteria</taxon>
        <taxon>Rhodobacterales</taxon>
        <taxon>Roseobacteraceae</taxon>
        <taxon>Salipiger</taxon>
    </lineage>
</organism>
<feature type="transmembrane region" description="Helical" evidence="5">
    <location>
        <begin position="330"/>
        <end position="350"/>
    </location>
</feature>
<feature type="transmembrane region" description="Helical" evidence="5">
    <location>
        <begin position="362"/>
        <end position="389"/>
    </location>
</feature>
<dbReference type="EMBL" id="APVH01000011">
    <property type="protein sequence ID" value="EPX84974.1"/>
    <property type="molecule type" value="Genomic_DNA"/>
</dbReference>
<feature type="transmembrane region" description="Helical" evidence="5">
    <location>
        <begin position="21"/>
        <end position="45"/>
    </location>
</feature>
<feature type="transmembrane region" description="Helical" evidence="5">
    <location>
        <begin position="51"/>
        <end position="73"/>
    </location>
</feature>
<dbReference type="InterPro" id="IPR052556">
    <property type="entry name" value="PolySynth_Transporter"/>
</dbReference>
<dbReference type="PANTHER" id="PTHR43424:SF1">
    <property type="entry name" value="LOCUS PUTATIVE PROTEIN 1-RELATED"/>
    <property type="match status" value="1"/>
</dbReference>
<feature type="transmembrane region" description="Helical" evidence="5">
    <location>
        <begin position="152"/>
        <end position="174"/>
    </location>
</feature>
<evidence type="ECO:0000313" key="6">
    <source>
        <dbReference type="EMBL" id="EPX84974.1"/>
    </source>
</evidence>